<evidence type="ECO:0000256" key="1">
    <source>
        <dbReference type="SAM" id="MobiDB-lite"/>
    </source>
</evidence>
<protein>
    <submittedName>
        <fullName evidence="3">HNH endonuclease</fullName>
    </submittedName>
</protein>
<dbReference type="Pfam" id="PF02720">
    <property type="entry name" value="DUF222"/>
    <property type="match status" value="1"/>
</dbReference>
<sequence>MYVRLMSGTAVSDAVERLLAACDEVAGCDINLLDRAGVLKFLDGIEIATRQLPAQSQRGLARLQAETSARELGAKTWNEVLRVRWRLSSYEAGRRLAEAADLAPQPTVTGPPLSPKLPATAAAQGVGLISSEQVKILRETMNAVPQWVDETTRSQIEVDLVRVAVGYGPKELRDAATTRLFLLDQDGPEPDDRERRRRRAVRTGTQGRDGMTALTATLSPEAAAVWEVLFAKFAAPGMCNPADDEPCTSGTPSQTQIDADDRNLAQRQHDALVVVGRIALMTDLGQLNGLPVSIIIRTTLQDLEGRGIAVTAGGTRLTIDDLDRLGGHAAYHLCVFDGVTGSALNHFRSKRVATAAQRIMLIGRDGGCTKPGCPVGPYGCQVHHAVADWTRGGLTNVDTMALACGGDNRSVDENGGWTTRINDHHDCEWIPPPHLDTGQARINCYHRPEILLAPHDDEPDDTEIPAAQAESLTPWDNLDAPPLPPLPPVSIPDPDDLEYLDPDDPTYPFGPATPPATCDMQTAELTTLLDPWSAFDDEPPPSEPDLDTGDEPGPPHPPLLADHDKADGGKGVRGP</sequence>
<comment type="caution">
    <text evidence="3">The sequence shown here is derived from an EMBL/GenBank/DDBJ whole genome shotgun (WGS) entry which is preliminary data.</text>
</comment>
<keyword evidence="3" id="KW-0255">Endonuclease</keyword>
<feature type="compositionally biased region" description="Acidic residues" evidence="1">
    <location>
        <begin position="493"/>
        <end position="504"/>
    </location>
</feature>
<dbReference type="Proteomes" id="UP001651690">
    <property type="component" value="Unassembled WGS sequence"/>
</dbReference>
<evidence type="ECO:0000313" key="4">
    <source>
        <dbReference type="Proteomes" id="UP001651690"/>
    </source>
</evidence>
<feature type="region of interest" description="Disordered" evidence="1">
    <location>
        <begin position="183"/>
        <end position="207"/>
    </location>
</feature>
<dbReference type="InterPro" id="IPR003615">
    <property type="entry name" value="HNH_nuc"/>
</dbReference>
<evidence type="ECO:0000259" key="2">
    <source>
        <dbReference type="Pfam" id="PF02720"/>
    </source>
</evidence>
<name>A0ABT1M2V4_9MYCO</name>
<gene>
    <name evidence="3" type="ORF">NM203_14735</name>
</gene>
<reference evidence="3 4" key="1">
    <citation type="submission" date="2022-06" db="EMBL/GenBank/DDBJ databases">
        <title>Mycolicibacterium sp. CAU 1645 isolated from seawater.</title>
        <authorList>
            <person name="Kim W."/>
        </authorList>
    </citation>
    <scope>NUCLEOTIDE SEQUENCE [LARGE SCALE GENOMIC DNA]</scope>
    <source>
        <strain evidence="3 4">CAU 1645</strain>
    </source>
</reference>
<keyword evidence="4" id="KW-1185">Reference proteome</keyword>
<feature type="compositionally biased region" description="Basic and acidic residues" evidence="1">
    <location>
        <begin position="561"/>
        <end position="575"/>
    </location>
</feature>
<keyword evidence="3" id="KW-0378">Hydrolase</keyword>
<dbReference type="InterPro" id="IPR003870">
    <property type="entry name" value="DUF222"/>
</dbReference>
<keyword evidence="3" id="KW-0540">Nuclease</keyword>
<dbReference type="RefSeq" id="WP_255060733.1">
    <property type="nucleotide sequence ID" value="NZ_JANDBD010000005.1"/>
</dbReference>
<evidence type="ECO:0000313" key="3">
    <source>
        <dbReference type="EMBL" id="MCP9273441.1"/>
    </source>
</evidence>
<proteinExistence type="predicted"/>
<dbReference type="CDD" id="cd00085">
    <property type="entry name" value="HNHc"/>
    <property type="match status" value="1"/>
</dbReference>
<feature type="region of interest" description="Disordered" evidence="1">
    <location>
        <begin position="474"/>
        <end position="575"/>
    </location>
</feature>
<accession>A0ABT1M2V4</accession>
<feature type="compositionally biased region" description="Pro residues" evidence="1">
    <location>
        <begin position="481"/>
        <end position="491"/>
    </location>
</feature>
<dbReference type="GO" id="GO:0004519">
    <property type="term" value="F:endonuclease activity"/>
    <property type="evidence" value="ECO:0007669"/>
    <property type="project" value="UniProtKB-KW"/>
</dbReference>
<dbReference type="EMBL" id="JANDBD010000005">
    <property type="protein sequence ID" value="MCP9273441.1"/>
    <property type="molecule type" value="Genomic_DNA"/>
</dbReference>
<feature type="compositionally biased region" description="Acidic residues" evidence="1">
    <location>
        <begin position="535"/>
        <end position="550"/>
    </location>
</feature>
<feature type="domain" description="DUF222" evidence="2">
    <location>
        <begin position="45"/>
        <end position="365"/>
    </location>
</feature>
<organism evidence="3 4">
    <name type="scientific">Mycolicibacterium arenosum</name>
    <dbReference type="NCBI Taxonomy" id="2952157"/>
    <lineage>
        <taxon>Bacteria</taxon>
        <taxon>Bacillati</taxon>
        <taxon>Actinomycetota</taxon>
        <taxon>Actinomycetes</taxon>
        <taxon>Mycobacteriales</taxon>
        <taxon>Mycobacteriaceae</taxon>
        <taxon>Mycolicibacterium</taxon>
    </lineage>
</organism>